<comment type="caution">
    <text evidence="2">The sequence shown here is derived from an EMBL/GenBank/DDBJ whole genome shotgun (WGS) entry which is preliminary data.</text>
</comment>
<keyword evidence="3" id="KW-1185">Reference proteome</keyword>
<reference evidence="2 3" key="1">
    <citation type="submission" date="2024-04" db="EMBL/GenBank/DDBJ databases">
        <authorList>
            <person name="Rising A."/>
            <person name="Reimegard J."/>
            <person name="Sonavane S."/>
            <person name="Akerstrom W."/>
            <person name="Nylinder S."/>
            <person name="Hedman E."/>
            <person name="Kallberg Y."/>
        </authorList>
    </citation>
    <scope>NUCLEOTIDE SEQUENCE [LARGE SCALE GENOMIC DNA]</scope>
</reference>
<dbReference type="AlphaFoldDB" id="A0AAV2BWL5"/>
<organism evidence="2 3">
    <name type="scientific">Larinioides sclopetarius</name>
    <dbReference type="NCBI Taxonomy" id="280406"/>
    <lineage>
        <taxon>Eukaryota</taxon>
        <taxon>Metazoa</taxon>
        <taxon>Ecdysozoa</taxon>
        <taxon>Arthropoda</taxon>
        <taxon>Chelicerata</taxon>
        <taxon>Arachnida</taxon>
        <taxon>Araneae</taxon>
        <taxon>Araneomorphae</taxon>
        <taxon>Entelegynae</taxon>
        <taxon>Araneoidea</taxon>
        <taxon>Araneidae</taxon>
        <taxon>Larinioides</taxon>
    </lineage>
</organism>
<name>A0AAV2BWL5_9ARAC</name>
<evidence type="ECO:0000313" key="2">
    <source>
        <dbReference type="EMBL" id="CAL1300670.1"/>
    </source>
</evidence>
<dbReference type="Proteomes" id="UP001497382">
    <property type="component" value="Unassembled WGS sequence"/>
</dbReference>
<dbReference type="EMBL" id="CAXIEN010000570">
    <property type="protein sequence ID" value="CAL1300670.1"/>
    <property type="molecule type" value="Genomic_DNA"/>
</dbReference>
<gene>
    <name evidence="2" type="ORF">LARSCL_LOCUS22054</name>
</gene>
<feature type="compositionally biased region" description="Polar residues" evidence="1">
    <location>
        <begin position="283"/>
        <end position="298"/>
    </location>
</feature>
<feature type="compositionally biased region" description="Polar residues" evidence="1">
    <location>
        <begin position="145"/>
        <end position="159"/>
    </location>
</feature>
<protein>
    <submittedName>
        <fullName evidence="2">Uncharacterized protein</fullName>
    </submittedName>
</protein>
<sequence>MDNYPSIPNLNELTKCSVKRCYPPRDSEILTYNSQGELSEDRLLDSTTSVEYWFEVFNETTSNDSSPMDLRILRVVNRGNSKTYQDKKKSGVEKDKNKIGSGVTSRYYIDRYNKNDYRELSEDVLLANATSVEYWFEVFNETASNDSSPMDIRSQNAGNKGSDKTFKDKMKTGVEKVKNKANEIKNKIGNGGMPGGIQYMNRHNRNDYRSRNNIGAGSGHADPRDKWVAAGISIFLAVGELSEDLPLENTTSVEFWFEVFNETASNDSSPMDLAVHRVLNRGQSKTTQAKSDPNKNQMGSGGTNRYHINRYDGGNRNYGGGSGSEGGGNTVYIVFTVYAIIGIKSRLPAVNQFTGYVIIGIKSRLPAVNQFTGYAIIGIKSLLPSVNQFTGYVIIGIKSRLPAVNQFTGCVIIGIKCHLPAANQFTGCVIIGIKSCLPAANQFTGCVIIGIKSCLPAANQFTGCVITGIKSSLPAANQFTGCVIIGIKSCLPAANQFTGYVIIGIKSRLPAANQITGYLNIRNKSCLPALNQFTGYRNQISPSFPPKNV</sequence>
<accession>A0AAV2BWL5</accession>
<feature type="region of interest" description="Disordered" evidence="1">
    <location>
        <begin position="283"/>
        <end position="311"/>
    </location>
</feature>
<evidence type="ECO:0000256" key="1">
    <source>
        <dbReference type="SAM" id="MobiDB-lite"/>
    </source>
</evidence>
<evidence type="ECO:0000313" key="3">
    <source>
        <dbReference type="Proteomes" id="UP001497382"/>
    </source>
</evidence>
<feature type="region of interest" description="Disordered" evidence="1">
    <location>
        <begin position="145"/>
        <end position="166"/>
    </location>
</feature>
<proteinExistence type="predicted"/>